<dbReference type="AlphaFoldDB" id="A0A8J4YDF7"/>
<accession>A0A8J4YDF7</accession>
<keyword evidence="5" id="KW-0342">GTP-binding</keyword>
<evidence type="ECO:0000256" key="3">
    <source>
        <dbReference type="ARBA" id="ARBA00022917"/>
    </source>
</evidence>
<dbReference type="FunFam" id="3.30.70.870:FF:000001">
    <property type="entry name" value="Elongation factor G"/>
    <property type="match status" value="1"/>
</dbReference>
<evidence type="ECO:0000259" key="7">
    <source>
        <dbReference type="SMART" id="SM00889"/>
    </source>
</evidence>
<dbReference type="InterPro" id="IPR041095">
    <property type="entry name" value="EFG_II"/>
</dbReference>
<dbReference type="EMBL" id="JACEEZ010012159">
    <property type="protein sequence ID" value="KAG0720834.1"/>
    <property type="molecule type" value="Genomic_DNA"/>
</dbReference>
<dbReference type="OrthoDB" id="198619at2759"/>
<dbReference type="CDD" id="cd01434">
    <property type="entry name" value="EFG_mtEFG1_IV"/>
    <property type="match status" value="1"/>
</dbReference>
<name>A0A8J4YDF7_CHIOP</name>
<dbReference type="Pfam" id="PF03764">
    <property type="entry name" value="EFG_IV"/>
    <property type="match status" value="1"/>
</dbReference>
<dbReference type="Gene3D" id="3.30.70.240">
    <property type="match status" value="1"/>
</dbReference>
<dbReference type="InterPro" id="IPR020568">
    <property type="entry name" value="Ribosomal_Su5_D2-typ_SF"/>
</dbReference>
<evidence type="ECO:0000259" key="6">
    <source>
        <dbReference type="SMART" id="SM00838"/>
    </source>
</evidence>
<dbReference type="FunFam" id="3.30.230.10:FF:000003">
    <property type="entry name" value="Elongation factor G"/>
    <property type="match status" value="1"/>
</dbReference>
<reference evidence="8" key="1">
    <citation type="submission" date="2020-07" db="EMBL/GenBank/DDBJ databases">
        <title>The High-quality genome of the commercially important snow crab, Chionoecetes opilio.</title>
        <authorList>
            <person name="Jeong J.-H."/>
            <person name="Ryu S."/>
        </authorList>
    </citation>
    <scope>NUCLEOTIDE SEQUENCE</scope>
    <source>
        <strain evidence="8">MADBK_172401_WGS</strain>
        <tissue evidence="8">Digestive gland</tissue>
    </source>
</reference>
<dbReference type="InterPro" id="IPR005517">
    <property type="entry name" value="Transl_elong_EFG/EF2_IV"/>
</dbReference>
<keyword evidence="9" id="KW-1185">Reference proteome</keyword>
<dbReference type="InterPro" id="IPR047872">
    <property type="entry name" value="EFG_IV"/>
</dbReference>
<feature type="domain" description="Translation elongation factor EFG/EF2" evidence="7">
    <location>
        <begin position="93"/>
        <end position="213"/>
    </location>
</feature>
<dbReference type="GO" id="GO:0003746">
    <property type="term" value="F:translation elongation factor activity"/>
    <property type="evidence" value="ECO:0007669"/>
    <property type="project" value="UniProtKB-KW"/>
</dbReference>
<dbReference type="GO" id="GO:0003924">
    <property type="term" value="F:GTPase activity"/>
    <property type="evidence" value="ECO:0007669"/>
    <property type="project" value="TreeGrafter"/>
</dbReference>
<organism evidence="8 9">
    <name type="scientific">Chionoecetes opilio</name>
    <name type="common">Atlantic snow crab</name>
    <name type="synonym">Cancer opilio</name>
    <dbReference type="NCBI Taxonomy" id="41210"/>
    <lineage>
        <taxon>Eukaryota</taxon>
        <taxon>Metazoa</taxon>
        <taxon>Ecdysozoa</taxon>
        <taxon>Arthropoda</taxon>
        <taxon>Crustacea</taxon>
        <taxon>Multicrustacea</taxon>
        <taxon>Malacostraca</taxon>
        <taxon>Eumalacostraca</taxon>
        <taxon>Eucarida</taxon>
        <taxon>Decapoda</taxon>
        <taxon>Pleocyemata</taxon>
        <taxon>Brachyura</taxon>
        <taxon>Eubrachyura</taxon>
        <taxon>Majoidea</taxon>
        <taxon>Majidae</taxon>
        <taxon>Chionoecetes</taxon>
    </lineage>
</organism>
<evidence type="ECO:0000256" key="5">
    <source>
        <dbReference type="ARBA" id="ARBA00023134"/>
    </source>
</evidence>
<dbReference type="Proteomes" id="UP000770661">
    <property type="component" value="Unassembled WGS sequence"/>
</dbReference>
<dbReference type="InterPro" id="IPR014721">
    <property type="entry name" value="Ribsml_uS5_D2-typ_fold_subgr"/>
</dbReference>
<dbReference type="FunFam" id="3.30.70.240:FF:000001">
    <property type="entry name" value="Elongation factor G"/>
    <property type="match status" value="1"/>
</dbReference>
<dbReference type="SUPFAM" id="SSF54980">
    <property type="entry name" value="EF-G C-terminal domain-like"/>
    <property type="match status" value="2"/>
</dbReference>
<dbReference type="Pfam" id="PF14492">
    <property type="entry name" value="EFG_III"/>
    <property type="match status" value="1"/>
</dbReference>
<dbReference type="Pfam" id="PF00679">
    <property type="entry name" value="EFG_C"/>
    <property type="match status" value="1"/>
</dbReference>
<evidence type="ECO:0000256" key="1">
    <source>
        <dbReference type="ARBA" id="ARBA00022741"/>
    </source>
</evidence>
<evidence type="ECO:0000256" key="4">
    <source>
        <dbReference type="ARBA" id="ARBA00023128"/>
    </source>
</evidence>
<comment type="caution">
    <text evidence="8">The sequence shown here is derived from an EMBL/GenBank/DDBJ whole genome shotgun (WGS) entry which is preliminary data.</text>
</comment>
<dbReference type="GO" id="GO:0070125">
    <property type="term" value="P:mitochondrial translational elongation"/>
    <property type="evidence" value="ECO:0007669"/>
    <property type="project" value="TreeGrafter"/>
</dbReference>
<keyword evidence="2 8" id="KW-0251">Elongation factor</keyword>
<dbReference type="InterPro" id="IPR000640">
    <property type="entry name" value="EFG_V-like"/>
</dbReference>
<dbReference type="Gene3D" id="3.30.230.10">
    <property type="match status" value="1"/>
</dbReference>
<dbReference type="GO" id="GO:0005525">
    <property type="term" value="F:GTP binding"/>
    <property type="evidence" value="ECO:0007669"/>
    <property type="project" value="UniProtKB-KW"/>
</dbReference>
<dbReference type="SMART" id="SM00889">
    <property type="entry name" value="EFG_IV"/>
    <property type="match status" value="1"/>
</dbReference>
<proteinExistence type="predicted"/>
<evidence type="ECO:0000256" key="2">
    <source>
        <dbReference type="ARBA" id="ARBA00022768"/>
    </source>
</evidence>
<dbReference type="SMART" id="SM00838">
    <property type="entry name" value="EFG_C"/>
    <property type="match status" value="1"/>
</dbReference>
<keyword evidence="4" id="KW-0496">Mitochondrion</keyword>
<evidence type="ECO:0000313" key="8">
    <source>
        <dbReference type="EMBL" id="KAG0720834.1"/>
    </source>
</evidence>
<dbReference type="PANTHER" id="PTHR43636:SF2">
    <property type="entry name" value="ELONGATION FACTOR G, MITOCHONDRIAL"/>
    <property type="match status" value="1"/>
</dbReference>
<keyword evidence="1" id="KW-0547">Nucleotide-binding</keyword>
<gene>
    <name evidence="8" type="ORF">GWK47_006583</name>
</gene>
<keyword evidence="3" id="KW-0648">Protein biosynthesis</keyword>
<dbReference type="CDD" id="cd16262">
    <property type="entry name" value="EFG_III"/>
    <property type="match status" value="1"/>
</dbReference>
<dbReference type="GO" id="GO:0005739">
    <property type="term" value="C:mitochondrion"/>
    <property type="evidence" value="ECO:0007669"/>
    <property type="project" value="TreeGrafter"/>
</dbReference>
<dbReference type="SUPFAM" id="SSF54211">
    <property type="entry name" value="Ribosomal protein S5 domain 2-like"/>
    <property type="match status" value="1"/>
</dbReference>
<dbReference type="PANTHER" id="PTHR43636">
    <property type="entry name" value="ELONGATION FACTOR G, MITOCHONDRIAL"/>
    <property type="match status" value="1"/>
</dbReference>
<dbReference type="Gene3D" id="3.30.70.870">
    <property type="entry name" value="Elongation Factor G (Translational Gtpase), domain 3"/>
    <property type="match status" value="1"/>
</dbReference>
<dbReference type="InterPro" id="IPR035647">
    <property type="entry name" value="EFG_III/V"/>
</dbReference>
<sequence>MEYVTSEVRYIEESMYVPDPVIAMAIKPKNSKDMDAFSKAVNRFTREDPTYRIQWDTDNKETIASGMGELHLEIYAQRMQREYGCEVVMGKPKVAFRETLVAPLEFDYMHKKQSGGSGQYGHVSGILEPLPLEENTQVVFSDETMGTNVPKQFIPAIEKGFKEMCNKGMLTGHKIAGVHFRVQDGSNHMVDSNEISFILAAHGAMKQAYERGAWMVLEPIMSVEITAPEEFQGTVTSHMNKRHGIITGTDANQGWFSLYCEVPLNDMFGYSNELRSSTQGKGEFSMEYSCYLPARSEVMEDLTVQYEALTQPSEAPKKKSSRR</sequence>
<evidence type="ECO:0000313" key="9">
    <source>
        <dbReference type="Proteomes" id="UP000770661"/>
    </source>
</evidence>
<protein>
    <submittedName>
        <fullName evidence="8">Elongation factor G, mitochondrial</fullName>
    </submittedName>
</protein>
<feature type="domain" description="Elongation factor EFG" evidence="6">
    <location>
        <begin position="215"/>
        <end position="302"/>
    </location>
</feature>
<dbReference type="InterPro" id="IPR009022">
    <property type="entry name" value="EFG_III"/>
</dbReference>